<comment type="caution">
    <text evidence="1">The sequence shown here is derived from an EMBL/GenBank/DDBJ whole genome shotgun (WGS) entry which is preliminary data.</text>
</comment>
<dbReference type="RefSeq" id="WP_149816649.1">
    <property type="nucleotide sequence ID" value="NZ_VUOA01000018.1"/>
</dbReference>
<dbReference type="Proteomes" id="UP000323142">
    <property type="component" value="Unassembled WGS sequence"/>
</dbReference>
<name>A0A5B2VHN7_9HYPH</name>
<organism evidence="1 2">
    <name type="scientific">Salinarimonas soli</name>
    <dbReference type="NCBI Taxonomy" id="1638099"/>
    <lineage>
        <taxon>Bacteria</taxon>
        <taxon>Pseudomonadati</taxon>
        <taxon>Pseudomonadota</taxon>
        <taxon>Alphaproteobacteria</taxon>
        <taxon>Hyphomicrobiales</taxon>
        <taxon>Salinarimonadaceae</taxon>
        <taxon>Salinarimonas</taxon>
    </lineage>
</organism>
<dbReference type="AlphaFoldDB" id="A0A5B2VHN7"/>
<gene>
    <name evidence="1" type="ORF">F0L46_08440</name>
</gene>
<reference evidence="1 2" key="2">
    <citation type="submission" date="2019-09" db="EMBL/GenBank/DDBJ databases">
        <authorList>
            <person name="Jin C."/>
        </authorList>
    </citation>
    <scope>NUCLEOTIDE SEQUENCE [LARGE SCALE GENOMIC DNA]</scope>
    <source>
        <strain evidence="1 2">BN140002</strain>
    </source>
</reference>
<dbReference type="OrthoDB" id="8264993at2"/>
<proteinExistence type="predicted"/>
<sequence length="124" mass="13673">MDQPGAQRDPKLGLEGVTVSGSLKRVELAELPKAASRYVYVVAEQAHPMPLKIGVARHPLWRLHDLQSGNPRRLELLAAWEVGTDRAFAIERHVKEQLAGRKVLGEWFMAGLSEVEALIEGSGI</sequence>
<keyword evidence="2" id="KW-1185">Reference proteome</keyword>
<reference evidence="1 2" key="1">
    <citation type="submission" date="2019-09" db="EMBL/GenBank/DDBJ databases">
        <title>Salinarimonas rosea gen. nov., sp. nov., a new member of the a-2 subgroup of the Proteobacteria.</title>
        <authorList>
            <person name="Liu J."/>
        </authorList>
    </citation>
    <scope>NUCLEOTIDE SEQUENCE [LARGE SCALE GENOMIC DNA]</scope>
    <source>
        <strain evidence="1 2">BN140002</strain>
    </source>
</reference>
<dbReference type="EMBL" id="VUOA01000018">
    <property type="protein sequence ID" value="KAA2237697.1"/>
    <property type="molecule type" value="Genomic_DNA"/>
</dbReference>
<evidence type="ECO:0000313" key="1">
    <source>
        <dbReference type="EMBL" id="KAA2237697.1"/>
    </source>
</evidence>
<evidence type="ECO:0000313" key="2">
    <source>
        <dbReference type="Proteomes" id="UP000323142"/>
    </source>
</evidence>
<protein>
    <submittedName>
        <fullName evidence="1">GIY-YIG nuclease family protein</fullName>
    </submittedName>
</protein>
<dbReference type="Pfam" id="PF13455">
    <property type="entry name" value="MUG113"/>
    <property type="match status" value="1"/>
</dbReference>
<accession>A0A5B2VHN7</accession>